<keyword evidence="2" id="KW-0812">Transmembrane</keyword>
<organism evidence="3 4">
    <name type="scientific">Massarina eburnea CBS 473.64</name>
    <dbReference type="NCBI Taxonomy" id="1395130"/>
    <lineage>
        <taxon>Eukaryota</taxon>
        <taxon>Fungi</taxon>
        <taxon>Dikarya</taxon>
        <taxon>Ascomycota</taxon>
        <taxon>Pezizomycotina</taxon>
        <taxon>Dothideomycetes</taxon>
        <taxon>Pleosporomycetidae</taxon>
        <taxon>Pleosporales</taxon>
        <taxon>Massarineae</taxon>
        <taxon>Massarinaceae</taxon>
        <taxon>Massarina</taxon>
    </lineage>
</organism>
<evidence type="ECO:0000313" key="4">
    <source>
        <dbReference type="Proteomes" id="UP000799753"/>
    </source>
</evidence>
<keyword evidence="4" id="KW-1185">Reference proteome</keyword>
<feature type="transmembrane region" description="Helical" evidence="2">
    <location>
        <begin position="263"/>
        <end position="281"/>
    </location>
</feature>
<keyword evidence="2" id="KW-1133">Transmembrane helix</keyword>
<dbReference type="EMBL" id="MU006837">
    <property type="protein sequence ID" value="KAF2634346.1"/>
    <property type="molecule type" value="Genomic_DNA"/>
</dbReference>
<proteinExistence type="predicted"/>
<reference evidence="3" key="1">
    <citation type="journal article" date="2020" name="Stud. Mycol.">
        <title>101 Dothideomycetes genomes: a test case for predicting lifestyles and emergence of pathogens.</title>
        <authorList>
            <person name="Haridas S."/>
            <person name="Albert R."/>
            <person name="Binder M."/>
            <person name="Bloem J."/>
            <person name="Labutti K."/>
            <person name="Salamov A."/>
            <person name="Andreopoulos B."/>
            <person name="Baker S."/>
            <person name="Barry K."/>
            <person name="Bills G."/>
            <person name="Bluhm B."/>
            <person name="Cannon C."/>
            <person name="Castanera R."/>
            <person name="Culley D."/>
            <person name="Daum C."/>
            <person name="Ezra D."/>
            <person name="Gonzalez J."/>
            <person name="Henrissat B."/>
            <person name="Kuo A."/>
            <person name="Liang C."/>
            <person name="Lipzen A."/>
            <person name="Lutzoni F."/>
            <person name="Magnuson J."/>
            <person name="Mondo S."/>
            <person name="Nolan M."/>
            <person name="Ohm R."/>
            <person name="Pangilinan J."/>
            <person name="Park H.-J."/>
            <person name="Ramirez L."/>
            <person name="Alfaro M."/>
            <person name="Sun H."/>
            <person name="Tritt A."/>
            <person name="Yoshinaga Y."/>
            <person name="Zwiers L.-H."/>
            <person name="Turgeon B."/>
            <person name="Goodwin S."/>
            <person name="Spatafora J."/>
            <person name="Crous P."/>
            <person name="Grigoriev I."/>
        </authorList>
    </citation>
    <scope>NUCLEOTIDE SEQUENCE</scope>
    <source>
        <strain evidence="3">CBS 473.64</strain>
    </source>
</reference>
<evidence type="ECO:0000256" key="2">
    <source>
        <dbReference type="SAM" id="Phobius"/>
    </source>
</evidence>
<dbReference type="AlphaFoldDB" id="A0A6A6RG80"/>
<accession>A0A6A6RG80</accession>
<feature type="region of interest" description="Disordered" evidence="1">
    <location>
        <begin position="1"/>
        <end position="22"/>
    </location>
</feature>
<sequence>MAEPTSSHIGGTPPHFLSDDHLGSGTPKRADILLSFITYKDFYDDLETQPEADVRHRFLRARSKRAAYVERLVRGCDRALEDFQSEVENGNIRQKEEDLERSFEIKILNLDKALRWYSQINEDDSKAACAPVVDQYFMEHTVRFYTNKPEKGLRGPNAELRASYGSVGDPVPISISAVRGCESDPVRRLILDKLTEPFYWKVYAPIRDWCKTAMGDETKSPKPKLEGGILQAIGIAVEFSVAAGCFAGSMTLLYNLKSTKARLITAPFMSLVCALPVVFMSRDARQWVMLMAG</sequence>
<evidence type="ECO:0000313" key="3">
    <source>
        <dbReference type="EMBL" id="KAF2634346.1"/>
    </source>
</evidence>
<protein>
    <submittedName>
        <fullName evidence="3">Uncharacterized protein</fullName>
    </submittedName>
</protein>
<evidence type="ECO:0000256" key="1">
    <source>
        <dbReference type="SAM" id="MobiDB-lite"/>
    </source>
</evidence>
<name>A0A6A6RG80_9PLEO</name>
<dbReference type="Proteomes" id="UP000799753">
    <property type="component" value="Unassembled WGS sequence"/>
</dbReference>
<keyword evidence="2" id="KW-0472">Membrane</keyword>
<feature type="transmembrane region" description="Helical" evidence="2">
    <location>
        <begin position="229"/>
        <end position="256"/>
    </location>
</feature>
<dbReference type="OrthoDB" id="3795611at2759"/>
<gene>
    <name evidence="3" type="ORF">P280DRAFT_278292</name>
</gene>